<dbReference type="HOGENOM" id="CLU_1327465_0_0_1"/>
<sequence length="228" mass="25669">MRLILLLVAVVLIAFIDGASGEEFELKVEAKEECDAGEKTDQNLKINGRQTIGNKKYRIVEAYIYWTNSNGKVIGSTACNVPGSKKCVALNPSPKNAARRYLVVAVTLNKSSFEDQNIHYQYFDELFQLSKIPDPKKLPTADIHNLNNFLYIANASYTTSAETLRLVIDNIQHLIHKFIRFTGINCRENRAKSLISGHGYFITEFGGKGAWDNLYFLPQNGQYITTPN</sequence>
<proteinExistence type="predicted"/>
<evidence type="ECO:0000313" key="2">
    <source>
        <dbReference type="EMBL" id="EFO94301.1"/>
    </source>
</evidence>
<gene>
    <name evidence="2" type="ORF">CRE_14438</name>
</gene>
<dbReference type="Proteomes" id="UP000008281">
    <property type="component" value="Unassembled WGS sequence"/>
</dbReference>
<accession>E3NUB0</accession>
<dbReference type="AlphaFoldDB" id="E3NUB0"/>
<protein>
    <submittedName>
        <fullName evidence="2">Uncharacterized protein</fullName>
    </submittedName>
</protein>
<dbReference type="OrthoDB" id="5836893at2759"/>
<name>E3NUB0_CAERE</name>
<keyword evidence="1" id="KW-0732">Signal</keyword>
<dbReference type="eggNOG" id="ENOG502THR4">
    <property type="taxonomic scope" value="Eukaryota"/>
</dbReference>
<evidence type="ECO:0000313" key="3">
    <source>
        <dbReference type="Proteomes" id="UP000008281"/>
    </source>
</evidence>
<feature type="signal peptide" evidence="1">
    <location>
        <begin position="1"/>
        <end position="21"/>
    </location>
</feature>
<dbReference type="EMBL" id="DS270476">
    <property type="protein sequence ID" value="EFO94301.1"/>
    <property type="molecule type" value="Genomic_DNA"/>
</dbReference>
<dbReference type="InParanoid" id="E3NUB0"/>
<dbReference type="OMA" id="IVKEAYI"/>
<reference evidence="2" key="1">
    <citation type="submission" date="2007-07" db="EMBL/GenBank/DDBJ databases">
        <title>PCAP assembly of the Caenorhabditis remanei genome.</title>
        <authorList>
            <consortium name="The Caenorhabditis remanei Sequencing Consortium"/>
            <person name="Wilson R.K."/>
        </authorList>
    </citation>
    <scope>NUCLEOTIDE SEQUENCE [LARGE SCALE GENOMIC DNA]</scope>
    <source>
        <strain evidence="2">PB4641</strain>
    </source>
</reference>
<feature type="chain" id="PRO_5003178139" evidence="1">
    <location>
        <begin position="22"/>
        <end position="228"/>
    </location>
</feature>
<evidence type="ECO:0000256" key="1">
    <source>
        <dbReference type="SAM" id="SignalP"/>
    </source>
</evidence>
<organism evidence="3">
    <name type="scientific">Caenorhabditis remanei</name>
    <name type="common">Caenorhabditis vulgaris</name>
    <dbReference type="NCBI Taxonomy" id="31234"/>
    <lineage>
        <taxon>Eukaryota</taxon>
        <taxon>Metazoa</taxon>
        <taxon>Ecdysozoa</taxon>
        <taxon>Nematoda</taxon>
        <taxon>Chromadorea</taxon>
        <taxon>Rhabditida</taxon>
        <taxon>Rhabditina</taxon>
        <taxon>Rhabditomorpha</taxon>
        <taxon>Rhabditoidea</taxon>
        <taxon>Rhabditidae</taxon>
        <taxon>Peloderinae</taxon>
        <taxon>Caenorhabditis</taxon>
    </lineage>
</organism>
<keyword evidence="3" id="KW-1185">Reference proteome</keyword>